<accession>A0ABT3BJA3</accession>
<reference evidence="6 7" key="1">
    <citation type="submission" date="2022-04" db="EMBL/GenBank/DDBJ databases">
        <title>Roseobacter sp. WL0113 is a bacterium isolated from neritic sediment.</title>
        <authorList>
            <person name="Wang L."/>
            <person name="He W."/>
            <person name="Zhang D.-F."/>
        </authorList>
    </citation>
    <scope>NUCLEOTIDE SEQUENCE [LARGE SCALE GENOMIC DNA]</scope>
    <source>
        <strain evidence="6 7">WL0113</strain>
    </source>
</reference>
<dbReference type="SUPFAM" id="SSF46689">
    <property type="entry name" value="Homeodomain-like"/>
    <property type="match status" value="1"/>
</dbReference>
<evidence type="ECO:0000256" key="4">
    <source>
        <dbReference type="PROSITE-ProRule" id="PRU00335"/>
    </source>
</evidence>
<evidence type="ECO:0000313" key="6">
    <source>
        <dbReference type="EMBL" id="MCV3273655.1"/>
    </source>
</evidence>
<evidence type="ECO:0000256" key="3">
    <source>
        <dbReference type="ARBA" id="ARBA00023163"/>
    </source>
</evidence>
<keyword evidence="7" id="KW-1185">Reference proteome</keyword>
<gene>
    <name evidence="6" type="ORF">MUB52_19660</name>
</gene>
<comment type="caution">
    <text evidence="6">The sequence shown here is derived from an EMBL/GenBank/DDBJ whole genome shotgun (WGS) entry which is preliminary data.</text>
</comment>
<dbReference type="EMBL" id="JALIEB010000018">
    <property type="protein sequence ID" value="MCV3273655.1"/>
    <property type="molecule type" value="Genomic_DNA"/>
</dbReference>
<dbReference type="InterPro" id="IPR001647">
    <property type="entry name" value="HTH_TetR"/>
</dbReference>
<dbReference type="Gene3D" id="1.10.357.10">
    <property type="entry name" value="Tetracycline Repressor, domain 2"/>
    <property type="match status" value="1"/>
</dbReference>
<dbReference type="SUPFAM" id="SSF48498">
    <property type="entry name" value="Tetracyclin repressor-like, C-terminal domain"/>
    <property type="match status" value="1"/>
</dbReference>
<dbReference type="PANTHER" id="PTHR30055:SF234">
    <property type="entry name" value="HTH-TYPE TRANSCRIPTIONAL REGULATOR BETI"/>
    <property type="match status" value="1"/>
</dbReference>
<dbReference type="InterPro" id="IPR036271">
    <property type="entry name" value="Tet_transcr_reg_TetR-rel_C_sf"/>
</dbReference>
<dbReference type="InterPro" id="IPR050109">
    <property type="entry name" value="HTH-type_TetR-like_transc_reg"/>
</dbReference>
<organism evidence="6 7">
    <name type="scientific">Roseobacter sinensis</name>
    <dbReference type="NCBI Taxonomy" id="2931391"/>
    <lineage>
        <taxon>Bacteria</taxon>
        <taxon>Pseudomonadati</taxon>
        <taxon>Pseudomonadota</taxon>
        <taxon>Alphaproteobacteria</taxon>
        <taxon>Rhodobacterales</taxon>
        <taxon>Roseobacteraceae</taxon>
        <taxon>Roseobacter</taxon>
    </lineage>
</organism>
<evidence type="ECO:0000259" key="5">
    <source>
        <dbReference type="PROSITE" id="PS50977"/>
    </source>
</evidence>
<dbReference type="RefSeq" id="WP_263845867.1">
    <property type="nucleotide sequence ID" value="NZ_JALIEB010000018.1"/>
</dbReference>
<evidence type="ECO:0000313" key="7">
    <source>
        <dbReference type="Proteomes" id="UP001208690"/>
    </source>
</evidence>
<keyword evidence="1" id="KW-0805">Transcription regulation</keyword>
<keyword evidence="2 4" id="KW-0238">DNA-binding</keyword>
<dbReference type="PRINTS" id="PR00455">
    <property type="entry name" value="HTHTETR"/>
</dbReference>
<protein>
    <submittedName>
        <fullName evidence="6">TetR/AcrR family transcriptional regulator</fullName>
    </submittedName>
</protein>
<evidence type="ECO:0000256" key="1">
    <source>
        <dbReference type="ARBA" id="ARBA00023015"/>
    </source>
</evidence>
<proteinExistence type="predicted"/>
<dbReference type="PROSITE" id="PS50977">
    <property type="entry name" value="HTH_TETR_2"/>
    <property type="match status" value="1"/>
</dbReference>
<feature type="domain" description="HTH tetR-type" evidence="5">
    <location>
        <begin position="10"/>
        <end position="70"/>
    </location>
</feature>
<keyword evidence="3" id="KW-0804">Transcription</keyword>
<dbReference type="PANTHER" id="PTHR30055">
    <property type="entry name" value="HTH-TYPE TRANSCRIPTIONAL REGULATOR RUTR"/>
    <property type="match status" value="1"/>
</dbReference>
<evidence type="ECO:0000256" key="2">
    <source>
        <dbReference type="ARBA" id="ARBA00023125"/>
    </source>
</evidence>
<dbReference type="InterPro" id="IPR009057">
    <property type="entry name" value="Homeodomain-like_sf"/>
</dbReference>
<dbReference type="Pfam" id="PF00440">
    <property type="entry name" value="TetR_N"/>
    <property type="match status" value="1"/>
</dbReference>
<name>A0ABT3BJA3_9RHOB</name>
<sequence>MTTREEISTGSSRAKIISTCTELFLEHGFAGTSMSAIAKACQMTKASLYYHFSGKEDLFIACVTDGYGVALRALQSIVADETAAPHDKLKRALIALYETTISSPVGRMSPLIAEVSRAFPSVARSFHSEYIAPQQALLWQIIEAGIASGDFRAVDRKQLFHIVFGPMVTLSLSREMFASFDDLDEHFPVEELRDSHIEVIIRMIRA</sequence>
<dbReference type="Proteomes" id="UP001208690">
    <property type="component" value="Unassembled WGS sequence"/>
</dbReference>
<feature type="DNA-binding region" description="H-T-H motif" evidence="4">
    <location>
        <begin position="33"/>
        <end position="52"/>
    </location>
</feature>